<evidence type="ECO:0000313" key="1">
    <source>
        <dbReference type="EMBL" id="ETX01895.1"/>
    </source>
</evidence>
<name>W4LVH2_ENTF1</name>
<accession>W4LVH2</accession>
<protein>
    <submittedName>
        <fullName evidence="1">Uncharacterized protein</fullName>
    </submittedName>
</protein>
<sequence>MWLQKSQSCLMEVYFDIKFKIDHIILKSYWAVVNQIYYFPDLRLSGMKYPSSVFAKDIAYYLIVYFDLLKVFEM</sequence>
<evidence type="ECO:0000313" key="2">
    <source>
        <dbReference type="Proteomes" id="UP000019141"/>
    </source>
</evidence>
<proteinExistence type="predicted"/>
<dbReference type="EMBL" id="AZHW01000192">
    <property type="protein sequence ID" value="ETX01895.1"/>
    <property type="molecule type" value="Genomic_DNA"/>
</dbReference>
<keyword evidence="2" id="KW-1185">Reference proteome</keyword>
<dbReference type="HOGENOM" id="CLU_2680825_0_0_7"/>
<gene>
    <name evidence="1" type="ORF">ETSY1_05635</name>
</gene>
<organism evidence="1 2">
    <name type="scientific">Entotheonella factor</name>
    <dbReference type="NCBI Taxonomy" id="1429438"/>
    <lineage>
        <taxon>Bacteria</taxon>
        <taxon>Pseudomonadati</taxon>
        <taxon>Nitrospinota/Tectimicrobiota group</taxon>
        <taxon>Candidatus Tectimicrobiota</taxon>
        <taxon>Candidatus Entotheonellia</taxon>
        <taxon>Candidatus Entotheonellales</taxon>
        <taxon>Candidatus Entotheonellaceae</taxon>
        <taxon>Candidatus Entotheonella</taxon>
    </lineage>
</organism>
<dbReference type="Proteomes" id="UP000019141">
    <property type="component" value="Unassembled WGS sequence"/>
</dbReference>
<reference evidence="1 2" key="1">
    <citation type="journal article" date="2014" name="Nature">
        <title>An environmental bacterial taxon with a large and distinct metabolic repertoire.</title>
        <authorList>
            <person name="Wilson M.C."/>
            <person name="Mori T."/>
            <person name="Ruckert C."/>
            <person name="Uria A.R."/>
            <person name="Helf M.J."/>
            <person name="Takada K."/>
            <person name="Gernert C."/>
            <person name="Steffens U.A."/>
            <person name="Heycke N."/>
            <person name="Schmitt S."/>
            <person name="Rinke C."/>
            <person name="Helfrich E.J."/>
            <person name="Brachmann A.O."/>
            <person name="Gurgui C."/>
            <person name="Wakimoto T."/>
            <person name="Kracht M."/>
            <person name="Crusemann M."/>
            <person name="Hentschel U."/>
            <person name="Abe I."/>
            <person name="Matsunaga S."/>
            <person name="Kalinowski J."/>
            <person name="Takeyama H."/>
            <person name="Piel J."/>
        </authorList>
    </citation>
    <scope>NUCLEOTIDE SEQUENCE [LARGE SCALE GENOMIC DNA]</scope>
    <source>
        <strain evidence="2">TSY1</strain>
    </source>
</reference>
<dbReference type="AlphaFoldDB" id="W4LVH2"/>
<comment type="caution">
    <text evidence="1">The sequence shown here is derived from an EMBL/GenBank/DDBJ whole genome shotgun (WGS) entry which is preliminary data.</text>
</comment>